<dbReference type="Proteomes" id="UP001652740">
    <property type="component" value="Unplaced"/>
</dbReference>
<gene>
    <name evidence="3 4" type="primary">LOC113513602</name>
</gene>
<evidence type="ECO:0000313" key="4">
    <source>
        <dbReference type="RefSeq" id="XP_052759480.1"/>
    </source>
</evidence>
<feature type="chain" id="PRO_5026930943" evidence="1">
    <location>
        <begin position="24"/>
        <end position="219"/>
    </location>
</feature>
<reference evidence="3" key="1">
    <citation type="submission" date="2025-04" db="UniProtKB">
        <authorList>
            <consortium name="RefSeq"/>
        </authorList>
    </citation>
    <scope>IDENTIFICATION</scope>
    <source>
        <tissue evidence="3">Whole adult</tissue>
        <tissue evidence="4">Whole larvae</tissue>
    </source>
</reference>
<proteinExistence type="predicted"/>
<dbReference type="AlphaFoldDB" id="A0A6J1WNR5"/>
<protein>
    <submittedName>
        <fullName evidence="3 4">Uncharacterized protein LOC113513602</fullName>
    </submittedName>
</protein>
<dbReference type="RefSeq" id="XP_052759480.1">
    <property type="nucleotide sequence ID" value="XM_052903520.1"/>
</dbReference>
<dbReference type="GeneID" id="113513602"/>
<organism evidence="2 3">
    <name type="scientific">Galleria mellonella</name>
    <name type="common">Greater wax moth</name>
    <dbReference type="NCBI Taxonomy" id="7137"/>
    <lineage>
        <taxon>Eukaryota</taxon>
        <taxon>Metazoa</taxon>
        <taxon>Ecdysozoa</taxon>
        <taxon>Arthropoda</taxon>
        <taxon>Hexapoda</taxon>
        <taxon>Insecta</taxon>
        <taxon>Pterygota</taxon>
        <taxon>Neoptera</taxon>
        <taxon>Endopterygota</taxon>
        <taxon>Lepidoptera</taxon>
        <taxon>Glossata</taxon>
        <taxon>Ditrysia</taxon>
        <taxon>Pyraloidea</taxon>
        <taxon>Pyralidae</taxon>
        <taxon>Galleriinae</taxon>
        <taxon>Galleria</taxon>
    </lineage>
</organism>
<keyword evidence="1" id="KW-0732">Signal</keyword>
<evidence type="ECO:0000313" key="3">
    <source>
        <dbReference type="RefSeq" id="XP_026753398.1"/>
    </source>
</evidence>
<keyword evidence="2" id="KW-1185">Reference proteome</keyword>
<dbReference type="KEGG" id="gmw:113513602"/>
<sequence>MAGGLPYTCYLILFTICIGQGDGHWKKKERKENLQHDIEAFRRMADKIEGEIEAFYDEYPDERLKGDNVDRIHYKYEQNTWSRNLVTKNRNKQERIKLDIQSATSEVPFPRFLKQRIANESEVNRHVIFTNDIDFVRTEPKSTDYNWPKFEDILMNMGKKYDWKNDRWIKVKEKLKESRMKKSKKDVDFHEKHKFNYRIVKLNRNKSRRNIVVAVSAVR</sequence>
<evidence type="ECO:0000256" key="1">
    <source>
        <dbReference type="SAM" id="SignalP"/>
    </source>
</evidence>
<evidence type="ECO:0000313" key="2">
    <source>
        <dbReference type="Proteomes" id="UP001652740"/>
    </source>
</evidence>
<dbReference type="OrthoDB" id="7197364at2759"/>
<dbReference type="RefSeq" id="XP_026753398.1">
    <property type="nucleotide sequence ID" value="XM_026897597.2"/>
</dbReference>
<feature type="signal peptide" evidence="1">
    <location>
        <begin position="1"/>
        <end position="23"/>
    </location>
</feature>
<dbReference type="InParanoid" id="A0A6J1WNR5"/>
<accession>A0A6J1WNR5</accession>
<name>A0A6J1WNR5_GALME</name>